<dbReference type="GO" id="GO:0016887">
    <property type="term" value="F:ATP hydrolysis activity"/>
    <property type="evidence" value="ECO:0007669"/>
    <property type="project" value="InterPro"/>
</dbReference>
<evidence type="ECO:0000256" key="1">
    <source>
        <dbReference type="ARBA" id="ARBA00004173"/>
    </source>
</evidence>
<keyword evidence="4" id="KW-0496">Mitochondrion</keyword>
<evidence type="ECO:0000256" key="5">
    <source>
        <dbReference type="SAM" id="MobiDB-lite"/>
    </source>
</evidence>
<evidence type="ECO:0000256" key="2">
    <source>
        <dbReference type="ARBA" id="ARBA00022741"/>
    </source>
</evidence>
<organism evidence="7 8">
    <name type="scientific">Capsicum baccatum</name>
    <name type="common">Peruvian pepper</name>
    <dbReference type="NCBI Taxonomy" id="33114"/>
    <lineage>
        <taxon>Eukaryota</taxon>
        <taxon>Viridiplantae</taxon>
        <taxon>Streptophyta</taxon>
        <taxon>Embryophyta</taxon>
        <taxon>Tracheophyta</taxon>
        <taxon>Spermatophyta</taxon>
        <taxon>Magnoliopsida</taxon>
        <taxon>eudicotyledons</taxon>
        <taxon>Gunneridae</taxon>
        <taxon>Pentapetalae</taxon>
        <taxon>asterids</taxon>
        <taxon>lamiids</taxon>
        <taxon>Solanales</taxon>
        <taxon>Solanaceae</taxon>
        <taxon>Solanoideae</taxon>
        <taxon>Capsiceae</taxon>
        <taxon>Capsicum</taxon>
    </lineage>
</organism>
<feature type="region of interest" description="Disordered" evidence="5">
    <location>
        <begin position="236"/>
        <end position="255"/>
    </location>
</feature>
<dbReference type="GO" id="GO:0005741">
    <property type="term" value="C:mitochondrial outer membrane"/>
    <property type="evidence" value="ECO:0007669"/>
    <property type="project" value="TreeGrafter"/>
</dbReference>
<dbReference type="Pfam" id="PF00004">
    <property type="entry name" value="AAA"/>
    <property type="match status" value="2"/>
</dbReference>
<dbReference type="STRING" id="33114.A0A2G2V581"/>
<dbReference type="InterPro" id="IPR004252">
    <property type="entry name" value="Probable_transposase_24"/>
</dbReference>
<feature type="compositionally biased region" description="Polar residues" evidence="5">
    <location>
        <begin position="241"/>
        <end position="255"/>
    </location>
</feature>
<dbReference type="InterPro" id="IPR051701">
    <property type="entry name" value="Mito_OM_Translocase_MSP1"/>
</dbReference>
<reference evidence="7 8" key="1">
    <citation type="journal article" date="2017" name="Genome Biol.">
        <title>New reference genome sequences of hot pepper reveal the massive evolution of plant disease-resistance genes by retroduplication.</title>
        <authorList>
            <person name="Kim S."/>
            <person name="Park J."/>
            <person name="Yeom S.I."/>
            <person name="Kim Y.M."/>
            <person name="Seo E."/>
            <person name="Kim K.T."/>
            <person name="Kim M.S."/>
            <person name="Lee J.M."/>
            <person name="Cheong K."/>
            <person name="Shin H.S."/>
            <person name="Kim S.B."/>
            <person name="Han K."/>
            <person name="Lee J."/>
            <person name="Park M."/>
            <person name="Lee H.A."/>
            <person name="Lee H.Y."/>
            <person name="Lee Y."/>
            <person name="Oh S."/>
            <person name="Lee J.H."/>
            <person name="Choi E."/>
            <person name="Choi E."/>
            <person name="Lee S.E."/>
            <person name="Jeon J."/>
            <person name="Kim H."/>
            <person name="Choi G."/>
            <person name="Song H."/>
            <person name="Lee J."/>
            <person name="Lee S.C."/>
            <person name="Kwon J.K."/>
            <person name="Lee H.Y."/>
            <person name="Koo N."/>
            <person name="Hong Y."/>
            <person name="Kim R.W."/>
            <person name="Kang W.H."/>
            <person name="Huh J.H."/>
            <person name="Kang B.C."/>
            <person name="Yang T.J."/>
            <person name="Lee Y.H."/>
            <person name="Bennetzen J.L."/>
            <person name="Choi D."/>
        </authorList>
    </citation>
    <scope>NUCLEOTIDE SEQUENCE [LARGE SCALE GENOMIC DNA]</scope>
    <source>
        <strain evidence="8">cv. PBC81</strain>
    </source>
</reference>
<dbReference type="AlphaFoldDB" id="A0A2G2V581"/>
<dbReference type="PANTHER" id="PTHR45644:SF39">
    <property type="entry name" value="AAA-TYPE ATPASE FAMILY PROTEIN-RELATED"/>
    <property type="match status" value="1"/>
</dbReference>
<evidence type="ECO:0000256" key="4">
    <source>
        <dbReference type="ARBA" id="ARBA00023128"/>
    </source>
</evidence>
<dbReference type="Gene3D" id="3.40.50.300">
    <property type="entry name" value="P-loop containing nucleotide triphosphate hydrolases"/>
    <property type="match status" value="2"/>
</dbReference>
<keyword evidence="8" id="KW-1185">Reference proteome</keyword>
<dbReference type="Pfam" id="PF03004">
    <property type="entry name" value="Transposase_24"/>
    <property type="match status" value="1"/>
</dbReference>
<comment type="subcellular location">
    <subcellularLocation>
        <location evidence="1">Mitochondrion</location>
    </subcellularLocation>
</comment>
<dbReference type="Gene3D" id="1.10.8.60">
    <property type="match status" value="1"/>
</dbReference>
<keyword evidence="3" id="KW-0067">ATP-binding</keyword>
<evidence type="ECO:0000256" key="3">
    <source>
        <dbReference type="ARBA" id="ARBA00022840"/>
    </source>
</evidence>
<feature type="domain" description="ATPase AAA-type core" evidence="6">
    <location>
        <begin position="686"/>
        <end position="751"/>
    </location>
</feature>
<dbReference type="EMBL" id="MLFT02000259">
    <property type="protein sequence ID" value="PHT28134.1"/>
    <property type="molecule type" value="Genomic_DNA"/>
</dbReference>
<protein>
    <recommendedName>
        <fullName evidence="6">ATPase AAA-type core domain-containing protein</fullName>
    </recommendedName>
</protein>
<feature type="region of interest" description="Disordered" evidence="5">
    <location>
        <begin position="1"/>
        <end position="26"/>
    </location>
</feature>
<dbReference type="InterPro" id="IPR003960">
    <property type="entry name" value="ATPase_AAA_CS"/>
</dbReference>
<evidence type="ECO:0000259" key="6">
    <source>
        <dbReference type="Pfam" id="PF00004"/>
    </source>
</evidence>
<dbReference type="OrthoDB" id="10254455at2759"/>
<evidence type="ECO:0000313" key="8">
    <source>
        <dbReference type="Proteomes" id="UP000224567"/>
    </source>
</evidence>
<proteinExistence type="predicted"/>
<dbReference type="GO" id="GO:0005524">
    <property type="term" value="F:ATP binding"/>
    <property type="evidence" value="ECO:0007669"/>
    <property type="project" value="UniProtKB-KW"/>
</dbReference>
<gene>
    <name evidence="7" type="ORF">CQW23_32274</name>
</gene>
<sequence length="770" mass="86857">MASKGNVNVRRKKSKKGTENIPIGQCTLPPPPPFVTTILQPSTTNIPPSPRCTISVPNAVFMPPPSEQFHTSSSQNIFHSSSSSVPSTSSVPSLSGLRVGCLTYQHRHPLIVLQRLMLQLLLLRICNLKRFIPPYTAGNMVIKSIKPFFTKLWNSWLEIPWEIRIVMCKQFITKCTWSDCHDKEVDRIFLLKAALRIKEHLYEAWRKLIKPGWLNNEVWTQFLILWDTPEFKAKRERGKANRTSETGGSLHTGGSMSFATHQRRLNFLNGGVAVPIPKTFEESHKKKNPDGTKEEWVEPRAKDTYDFKKALKIGVKPNLLQRGTMVQPSPNDMNRTWTNVTTVALSTTEAEYIAITEAFKEAIWLKGLFGELRKVLQITTIFCDSLSAIFLTKDQLFHERTKHINIRYHFVREIIGRGDIVVKKISTHDNPTDMMTKTLPSAMFEHCLDLDRPDPGASMHLYVFGPRTYLYACIMGPTFGTRGKIVLSFKDSPSAKVGVQFDKPIPLGINLGGLCEDAHRFFCKGAEKVVRWALSHHLTRNTQADVDMSLSYLPNLLRFNSIQYGLELLEAKQTDTKSLKKSLKDVETNNEFDKALLADVIPPSDIGVTFDDIGALESVKDTLKELIMLPLQRPELFSKSQLTKPCKGILLFGPLGTGKTMLAKAVATEAGANFINISMPSISSKVDSMLGRRENPEEHQAMRRLKNKFMLNWAGLRTKDTEQVLVLAATNRPFDLDEAVIRRLSRRLMVNLPDAPNTAKILKVILAKED</sequence>
<dbReference type="PROSITE" id="PS00674">
    <property type="entry name" value="AAA"/>
    <property type="match status" value="1"/>
</dbReference>
<keyword evidence="2" id="KW-0547">Nucleotide-binding</keyword>
<dbReference type="InterPro" id="IPR027417">
    <property type="entry name" value="P-loop_NTPase"/>
</dbReference>
<comment type="caution">
    <text evidence="7">The sequence shown here is derived from an EMBL/GenBank/DDBJ whole genome shotgun (WGS) entry which is preliminary data.</text>
</comment>
<reference evidence="8" key="2">
    <citation type="journal article" date="2017" name="J. Anim. Genet.">
        <title>Multiple reference genome sequences of hot pepper reveal the massive evolution of plant disease resistance genes by retroduplication.</title>
        <authorList>
            <person name="Kim S."/>
            <person name="Park J."/>
            <person name="Yeom S.-I."/>
            <person name="Kim Y.-M."/>
            <person name="Seo E."/>
            <person name="Kim K.-T."/>
            <person name="Kim M.-S."/>
            <person name="Lee J.M."/>
            <person name="Cheong K."/>
            <person name="Shin H.-S."/>
            <person name="Kim S.-B."/>
            <person name="Han K."/>
            <person name="Lee J."/>
            <person name="Park M."/>
            <person name="Lee H.-A."/>
            <person name="Lee H.-Y."/>
            <person name="Lee Y."/>
            <person name="Oh S."/>
            <person name="Lee J.H."/>
            <person name="Choi E."/>
            <person name="Choi E."/>
            <person name="Lee S.E."/>
            <person name="Jeon J."/>
            <person name="Kim H."/>
            <person name="Choi G."/>
            <person name="Song H."/>
            <person name="Lee J."/>
            <person name="Lee S.-C."/>
            <person name="Kwon J.-K."/>
            <person name="Lee H.-Y."/>
            <person name="Koo N."/>
            <person name="Hong Y."/>
            <person name="Kim R.W."/>
            <person name="Kang W.-H."/>
            <person name="Huh J.H."/>
            <person name="Kang B.-C."/>
            <person name="Yang T.-J."/>
            <person name="Lee Y.-H."/>
            <person name="Bennetzen J.L."/>
            <person name="Choi D."/>
        </authorList>
    </citation>
    <scope>NUCLEOTIDE SEQUENCE [LARGE SCALE GENOMIC DNA]</scope>
    <source>
        <strain evidence="8">cv. PBC81</strain>
    </source>
</reference>
<dbReference type="PANTHER" id="PTHR45644">
    <property type="entry name" value="AAA ATPASE, PUTATIVE (AFU_ORTHOLOGUE AFUA_2G12920)-RELATED-RELATED"/>
    <property type="match status" value="1"/>
</dbReference>
<dbReference type="InterPro" id="IPR003959">
    <property type="entry name" value="ATPase_AAA_core"/>
</dbReference>
<accession>A0A2G2V581</accession>
<name>A0A2G2V581_CAPBA</name>
<dbReference type="Proteomes" id="UP000224567">
    <property type="component" value="Unassembled WGS sequence"/>
</dbReference>
<feature type="domain" description="ATPase AAA-type core" evidence="6">
    <location>
        <begin position="649"/>
        <end position="684"/>
    </location>
</feature>
<evidence type="ECO:0000313" key="7">
    <source>
        <dbReference type="EMBL" id="PHT28134.1"/>
    </source>
</evidence>
<dbReference type="SUPFAM" id="SSF52540">
    <property type="entry name" value="P-loop containing nucleoside triphosphate hydrolases"/>
    <property type="match status" value="1"/>
</dbReference>
<dbReference type="CDD" id="cd09272">
    <property type="entry name" value="RNase_HI_RT_Ty1"/>
    <property type="match status" value="1"/>
</dbReference>